<feature type="transmembrane region" description="Helical" evidence="7">
    <location>
        <begin position="275"/>
        <end position="296"/>
    </location>
</feature>
<dbReference type="Proteomes" id="UP000275225">
    <property type="component" value="Unassembled WGS sequence"/>
</dbReference>
<dbReference type="PANTHER" id="PTHR42718:SF47">
    <property type="entry name" value="METHYL VIOLOGEN RESISTANCE PROTEIN SMVA"/>
    <property type="match status" value="1"/>
</dbReference>
<feature type="transmembrane region" description="Helical" evidence="7">
    <location>
        <begin position="477"/>
        <end position="500"/>
    </location>
</feature>
<feature type="transmembrane region" description="Helical" evidence="7">
    <location>
        <begin position="234"/>
        <end position="254"/>
    </location>
</feature>
<feature type="transmembrane region" description="Helical" evidence="7">
    <location>
        <begin position="177"/>
        <end position="196"/>
    </location>
</feature>
<dbReference type="InterPro" id="IPR036259">
    <property type="entry name" value="MFS_trans_sf"/>
</dbReference>
<keyword evidence="4 7" id="KW-0812">Transmembrane</keyword>
<dbReference type="AlphaFoldDB" id="A0A3N6X6C9"/>
<dbReference type="InterPro" id="IPR020846">
    <property type="entry name" value="MFS_dom"/>
</dbReference>
<feature type="transmembrane region" description="Helical" evidence="7">
    <location>
        <begin position="365"/>
        <end position="391"/>
    </location>
</feature>
<dbReference type="PANTHER" id="PTHR42718">
    <property type="entry name" value="MAJOR FACILITATOR SUPERFAMILY MULTIDRUG TRANSPORTER MFSC"/>
    <property type="match status" value="1"/>
</dbReference>
<keyword evidence="3" id="KW-1003">Cell membrane</keyword>
<dbReference type="Gene3D" id="1.20.1250.20">
    <property type="entry name" value="MFS general substrate transporter like domains"/>
    <property type="match status" value="1"/>
</dbReference>
<protein>
    <submittedName>
        <fullName evidence="9">MFS transporter</fullName>
    </submittedName>
</protein>
<evidence type="ECO:0000313" key="10">
    <source>
        <dbReference type="Proteomes" id="UP000275225"/>
    </source>
</evidence>
<feature type="transmembrane region" description="Helical" evidence="7">
    <location>
        <begin position="114"/>
        <end position="135"/>
    </location>
</feature>
<keyword evidence="10" id="KW-1185">Reference proteome</keyword>
<dbReference type="OrthoDB" id="9781469at2"/>
<reference evidence="9 10" key="1">
    <citation type="submission" date="2018-11" db="EMBL/GenBank/DDBJ databases">
        <authorList>
            <person name="Li F."/>
        </authorList>
    </citation>
    <scope>NUCLEOTIDE SEQUENCE [LARGE SCALE GENOMIC DNA]</scope>
    <source>
        <strain evidence="9 10">YS17T</strain>
    </source>
</reference>
<accession>A0A3N6X6C9</accession>
<comment type="caution">
    <text evidence="9">The sequence shown here is derived from an EMBL/GenBank/DDBJ whole genome shotgun (WGS) entry which is preliminary data.</text>
</comment>
<dbReference type="Pfam" id="PF07690">
    <property type="entry name" value="MFS_1"/>
    <property type="match status" value="1"/>
</dbReference>
<dbReference type="GO" id="GO:0005886">
    <property type="term" value="C:plasma membrane"/>
    <property type="evidence" value="ECO:0007669"/>
    <property type="project" value="UniProtKB-SubCell"/>
</dbReference>
<feature type="transmembrane region" description="Helical" evidence="7">
    <location>
        <begin position="302"/>
        <end position="324"/>
    </location>
</feature>
<proteinExistence type="predicted"/>
<feature type="transmembrane region" description="Helical" evidence="7">
    <location>
        <begin position="208"/>
        <end position="228"/>
    </location>
</feature>
<sequence length="509" mass="51786">MKGMTMSRPHAGSPARADRRWFGLAVLALPTLLVSMDLSVLVLALPTLSRDLGATGVEALWITDIYGFVIAGLLIVMGVVGDRIGRRRLLVVGALGFGVTSLLAAVSTSADMLILARALQGVAGATLMPSTLALIRTLFTGRERTFAISIWATCFSVGAVLGPLVAGVLLARFDWGSVFLINLPLMALLVIAAPLLLPESKEEVVPPLDVLGAGLLVCTMLAGVYSVKHGAREGLTSAVVAAMLIAVVSAGAFVRRQNAATHPLLNLSLFRVPAFSVSLMTNVTLGLCMAGIYLLTAQFLQLVVGLSALQTALLMLPQTALLIMASLITGRLTRRFPVTSIIGGGLVLAAAGLMIVAQAEPSSGVVPIVLGTSVMALGFAPVGVLGPDLILSTAPAESAGAAAALSETGNELGNAGGIAVLGSASMAVYQWRLGDAPSDGGAAANAVVSSRSLEEGLRLADGRSEATSVVVDSYASAMSFVATGAAIAVLALAAAAFILLRGVEGSTQG</sequence>
<dbReference type="SUPFAM" id="SSF103473">
    <property type="entry name" value="MFS general substrate transporter"/>
    <property type="match status" value="1"/>
</dbReference>
<keyword evidence="6 7" id="KW-0472">Membrane</keyword>
<evidence type="ECO:0000256" key="4">
    <source>
        <dbReference type="ARBA" id="ARBA00022692"/>
    </source>
</evidence>
<evidence type="ECO:0000256" key="1">
    <source>
        <dbReference type="ARBA" id="ARBA00004651"/>
    </source>
</evidence>
<feature type="transmembrane region" description="Helical" evidence="7">
    <location>
        <begin position="89"/>
        <end position="108"/>
    </location>
</feature>
<dbReference type="EMBL" id="RQJX01000002">
    <property type="protein sequence ID" value="RQN09675.1"/>
    <property type="molecule type" value="Genomic_DNA"/>
</dbReference>
<keyword evidence="5 7" id="KW-1133">Transmembrane helix</keyword>
<feature type="transmembrane region" description="Helical" evidence="7">
    <location>
        <begin position="60"/>
        <end position="80"/>
    </location>
</feature>
<feature type="domain" description="Major facilitator superfamily (MFS) profile" evidence="8">
    <location>
        <begin position="23"/>
        <end position="503"/>
    </location>
</feature>
<feature type="transmembrane region" description="Helical" evidence="7">
    <location>
        <begin position="147"/>
        <end position="171"/>
    </location>
</feature>
<keyword evidence="2" id="KW-0813">Transport</keyword>
<dbReference type="InterPro" id="IPR011701">
    <property type="entry name" value="MFS"/>
</dbReference>
<comment type="subcellular location">
    <subcellularLocation>
        <location evidence="1">Cell membrane</location>
        <topology evidence="1">Multi-pass membrane protein</topology>
    </subcellularLocation>
</comment>
<evidence type="ECO:0000256" key="3">
    <source>
        <dbReference type="ARBA" id="ARBA00022475"/>
    </source>
</evidence>
<evidence type="ECO:0000313" key="9">
    <source>
        <dbReference type="EMBL" id="RQN09675.1"/>
    </source>
</evidence>
<evidence type="ECO:0000256" key="5">
    <source>
        <dbReference type="ARBA" id="ARBA00022989"/>
    </source>
</evidence>
<evidence type="ECO:0000256" key="2">
    <source>
        <dbReference type="ARBA" id="ARBA00022448"/>
    </source>
</evidence>
<feature type="transmembrane region" description="Helical" evidence="7">
    <location>
        <begin position="336"/>
        <end position="359"/>
    </location>
</feature>
<name>A0A3N6X6C9_9ACTN</name>
<gene>
    <name evidence="9" type="ORF">EHW97_02190</name>
</gene>
<dbReference type="PROSITE" id="PS50850">
    <property type="entry name" value="MFS"/>
    <property type="match status" value="1"/>
</dbReference>
<organism evidence="9 10">
    <name type="scientific">Aeromicrobium camelliae</name>
    <dbReference type="NCBI Taxonomy" id="1538144"/>
    <lineage>
        <taxon>Bacteria</taxon>
        <taxon>Bacillati</taxon>
        <taxon>Actinomycetota</taxon>
        <taxon>Actinomycetes</taxon>
        <taxon>Propionibacteriales</taxon>
        <taxon>Nocardioidaceae</taxon>
        <taxon>Aeromicrobium</taxon>
    </lineage>
</organism>
<dbReference type="GO" id="GO:0022857">
    <property type="term" value="F:transmembrane transporter activity"/>
    <property type="evidence" value="ECO:0007669"/>
    <property type="project" value="InterPro"/>
</dbReference>
<evidence type="ECO:0000256" key="7">
    <source>
        <dbReference type="SAM" id="Phobius"/>
    </source>
</evidence>
<dbReference type="CDD" id="cd17321">
    <property type="entry name" value="MFS_MMR_MDR_like"/>
    <property type="match status" value="1"/>
</dbReference>
<evidence type="ECO:0000259" key="8">
    <source>
        <dbReference type="PROSITE" id="PS50850"/>
    </source>
</evidence>
<evidence type="ECO:0000256" key="6">
    <source>
        <dbReference type="ARBA" id="ARBA00023136"/>
    </source>
</evidence>